<evidence type="ECO:0000256" key="7">
    <source>
        <dbReference type="ARBA" id="ARBA00023170"/>
    </source>
</evidence>
<comment type="similarity">
    <text evidence="9">Belongs to the G-protein coupled receptor 1 family.</text>
</comment>
<evidence type="ECO:0000259" key="12">
    <source>
        <dbReference type="PROSITE" id="PS50262"/>
    </source>
</evidence>
<evidence type="ECO:0000256" key="2">
    <source>
        <dbReference type="ARBA" id="ARBA00022475"/>
    </source>
</evidence>
<evidence type="ECO:0000313" key="13">
    <source>
        <dbReference type="Proteomes" id="UP000515163"/>
    </source>
</evidence>
<proteinExistence type="inferred from homology"/>
<gene>
    <name evidence="14" type="primary">LOC116293745</name>
</gene>
<keyword evidence="5 9" id="KW-0297">G-protein coupled receptor</keyword>
<protein>
    <submittedName>
        <fullName evidence="14">Alpha-1A adrenergic receptor-like</fullName>
    </submittedName>
</protein>
<keyword evidence="7 9" id="KW-0675">Receptor</keyword>
<keyword evidence="3 9" id="KW-0812">Transmembrane</keyword>
<dbReference type="OrthoDB" id="10034726at2759"/>
<dbReference type="AlphaFoldDB" id="A0A6P8HWM7"/>
<feature type="transmembrane region" description="Helical" evidence="11">
    <location>
        <begin position="38"/>
        <end position="61"/>
    </location>
</feature>
<dbReference type="CDD" id="cd14967">
    <property type="entry name" value="7tmA_amine_R-like"/>
    <property type="match status" value="1"/>
</dbReference>
<evidence type="ECO:0000256" key="8">
    <source>
        <dbReference type="ARBA" id="ARBA00023224"/>
    </source>
</evidence>
<feature type="transmembrane region" description="Helical" evidence="11">
    <location>
        <begin position="73"/>
        <end position="93"/>
    </location>
</feature>
<evidence type="ECO:0000313" key="14">
    <source>
        <dbReference type="RefSeq" id="XP_031557065.1"/>
    </source>
</evidence>
<dbReference type="GO" id="GO:0030594">
    <property type="term" value="F:neurotransmitter receptor activity"/>
    <property type="evidence" value="ECO:0007669"/>
    <property type="project" value="TreeGrafter"/>
</dbReference>
<reference evidence="14" key="1">
    <citation type="submission" date="2025-08" db="UniProtKB">
        <authorList>
            <consortium name="RefSeq"/>
        </authorList>
    </citation>
    <scope>IDENTIFICATION</scope>
    <source>
        <tissue evidence="14">Tentacle</tissue>
    </source>
</reference>
<feature type="transmembrane region" description="Helical" evidence="11">
    <location>
        <begin position="266"/>
        <end position="286"/>
    </location>
</feature>
<feature type="transmembrane region" description="Helical" evidence="11">
    <location>
        <begin position="306"/>
        <end position="327"/>
    </location>
</feature>
<dbReference type="GO" id="GO:0045202">
    <property type="term" value="C:synapse"/>
    <property type="evidence" value="ECO:0007669"/>
    <property type="project" value="GOC"/>
</dbReference>
<sequence length="381" mass="43220">MMNMSDNYSWSAHVNTTLNTSLEYNDVRCEVHPTAKNLALAVILSLICTMTFVGNAGIILTVATFRSLHSVTYFLLVSLALADILVSMFSMPFRIHQTLRNGQWCLNLSACAFWIWTDSFACCASITNLAAIGVERFLAIKAPLRYRSLMDQKTGLKLMGFIWLYALIWASLGNLNWSNPHLDVFNTNRGCGKYDPLYYTVVATLAFFLPLAVVIVAYTYLTRVALFHARALQNLVSPEYSRMRGGSSVQSDRTLRLIREIKATKMMAVVVGAFFICWFPFFVVLLKNLWSPSPPVHPVLAEFIRVLVVIILPNLNSALNPLIYMKFTRELRKAFLRLVNQLFHPFCCAKHHRRKQECEEKGNSTIMKPRGQNKSEVTGKI</sequence>
<keyword evidence="13" id="KW-1185">Reference proteome</keyword>
<evidence type="ECO:0000256" key="10">
    <source>
        <dbReference type="SAM" id="MobiDB-lite"/>
    </source>
</evidence>
<dbReference type="InterPro" id="IPR000276">
    <property type="entry name" value="GPCR_Rhodpsn"/>
</dbReference>
<dbReference type="InterPro" id="IPR017452">
    <property type="entry name" value="GPCR_Rhodpsn_7TM"/>
</dbReference>
<dbReference type="GO" id="GO:0007187">
    <property type="term" value="P:G protein-coupled receptor signaling pathway, coupled to cyclic nucleotide second messenger"/>
    <property type="evidence" value="ECO:0007669"/>
    <property type="project" value="TreeGrafter"/>
</dbReference>
<feature type="transmembrane region" description="Helical" evidence="11">
    <location>
        <begin position="113"/>
        <end position="134"/>
    </location>
</feature>
<feature type="transmembrane region" description="Helical" evidence="11">
    <location>
        <begin position="197"/>
        <end position="221"/>
    </location>
</feature>
<dbReference type="SUPFAM" id="SSF81321">
    <property type="entry name" value="Family A G protein-coupled receptor-like"/>
    <property type="match status" value="1"/>
</dbReference>
<dbReference type="RefSeq" id="XP_031557065.1">
    <property type="nucleotide sequence ID" value="XM_031701205.1"/>
</dbReference>
<feature type="compositionally biased region" description="Polar residues" evidence="10">
    <location>
        <begin position="372"/>
        <end position="381"/>
    </location>
</feature>
<dbReference type="InParanoid" id="A0A6P8HWM7"/>
<evidence type="ECO:0000256" key="9">
    <source>
        <dbReference type="RuleBase" id="RU000688"/>
    </source>
</evidence>
<keyword evidence="4 11" id="KW-1133">Transmembrane helix</keyword>
<evidence type="ECO:0000256" key="3">
    <source>
        <dbReference type="ARBA" id="ARBA00022692"/>
    </source>
</evidence>
<dbReference type="Pfam" id="PF00001">
    <property type="entry name" value="7tm_1"/>
    <property type="match status" value="1"/>
</dbReference>
<evidence type="ECO:0000256" key="11">
    <source>
        <dbReference type="SAM" id="Phobius"/>
    </source>
</evidence>
<keyword evidence="6 11" id="KW-0472">Membrane</keyword>
<feature type="region of interest" description="Disordered" evidence="10">
    <location>
        <begin position="359"/>
        <end position="381"/>
    </location>
</feature>
<feature type="transmembrane region" description="Helical" evidence="11">
    <location>
        <begin position="155"/>
        <end position="177"/>
    </location>
</feature>
<dbReference type="PROSITE" id="PS00237">
    <property type="entry name" value="G_PROTEIN_RECEP_F1_1"/>
    <property type="match status" value="1"/>
</dbReference>
<evidence type="ECO:0000256" key="4">
    <source>
        <dbReference type="ARBA" id="ARBA00022989"/>
    </source>
</evidence>
<accession>A0A6P8HWM7</accession>
<dbReference type="GO" id="GO:0004993">
    <property type="term" value="F:G protein-coupled serotonin receptor activity"/>
    <property type="evidence" value="ECO:0007669"/>
    <property type="project" value="TreeGrafter"/>
</dbReference>
<keyword evidence="2" id="KW-1003">Cell membrane</keyword>
<keyword evidence="8 9" id="KW-0807">Transducer</keyword>
<evidence type="ECO:0000256" key="6">
    <source>
        <dbReference type="ARBA" id="ARBA00023136"/>
    </source>
</evidence>
<dbReference type="PANTHER" id="PTHR24247:SF202">
    <property type="entry name" value="5-HYDROXYTRYPTAMINE RECEPTOR 1"/>
    <property type="match status" value="1"/>
</dbReference>
<dbReference type="Gene3D" id="1.20.1070.10">
    <property type="entry name" value="Rhodopsin 7-helix transmembrane proteins"/>
    <property type="match status" value="1"/>
</dbReference>
<feature type="domain" description="G-protein coupled receptors family 1 profile" evidence="12">
    <location>
        <begin position="54"/>
        <end position="324"/>
    </location>
</feature>
<name>A0A6P8HWM7_ACTTE</name>
<dbReference type="GO" id="GO:0007268">
    <property type="term" value="P:chemical synaptic transmission"/>
    <property type="evidence" value="ECO:0007669"/>
    <property type="project" value="TreeGrafter"/>
</dbReference>
<dbReference type="FunFam" id="1.20.1070.10:FF:000496">
    <property type="entry name" value="Predicted protein"/>
    <property type="match status" value="1"/>
</dbReference>
<dbReference type="PANTHER" id="PTHR24247">
    <property type="entry name" value="5-HYDROXYTRYPTAMINE RECEPTOR"/>
    <property type="match status" value="1"/>
</dbReference>
<evidence type="ECO:0000256" key="1">
    <source>
        <dbReference type="ARBA" id="ARBA00004651"/>
    </source>
</evidence>
<dbReference type="SMART" id="SM01381">
    <property type="entry name" value="7TM_GPCR_Srsx"/>
    <property type="match status" value="1"/>
</dbReference>
<dbReference type="GO" id="GO:0030425">
    <property type="term" value="C:dendrite"/>
    <property type="evidence" value="ECO:0007669"/>
    <property type="project" value="TreeGrafter"/>
</dbReference>
<organism evidence="13 14">
    <name type="scientific">Actinia tenebrosa</name>
    <name type="common">Australian red waratah sea anemone</name>
    <dbReference type="NCBI Taxonomy" id="6105"/>
    <lineage>
        <taxon>Eukaryota</taxon>
        <taxon>Metazoa</taxon>
        <taxon>Cnidaria</taxon>
        <taxon>Anthozoa</taxon>
        <taxon>Hexacorallia</taxon>
        <taxon>Actiniaria</taxon>
        <taxon>Actiniidae</taxon>
        <taxon>Actinia</taxon>
    </lineage>
</organism>
<evidence type="ECO:0000256" key="5">
    <source>
        <dbReference type="ARBA" id="ARBA00023040"/>
    </source>
</evidence>
<dbReference type="PROSITE" id="PS50262">
    <property type="entry name" value="G_PROTEIN_RECEP_F1_2"/>
    <property type="match status" value="1"/>
</dbReference>
<dbReference type="Proteomes" id="UP000515163">
    <property type="component" value="Unplaced"/>
</dbReference>
<dbReference type="GO" id="GO:0005886">
    <property type="term" value="C:plasma membrane"/>
    <property type="evidence" value="ECO:0007669"/>
    <property type="project" value="UniProtKB-SubCell"/>
</dbReference>
<comment type="subcellular location">
    <subcellularLocation>
        <location evidence="1">Cell membrane</location>
        <topology evidence="1">Multi-pass membrane protein</topology>
    </subcellularLocation>
</comment>
<dbReference type="PRINTS" id="PR00237">
    <property type="entry name" value="GPCRRHODOPSN"/>
</dbReference>
<dbReference type="KEGG" id="aten:116293745"/>
<dbReference type="GeneID" id="116293745"/>